<evidence type="ECO:0000313" key="2">
    <source>
        <dbReference type="Proteomes" id="UP000029060"/>
    </source>
</evidence>
<protein>
    <submittedName>
        <fullName evidence="1">Uncharacterized protein</fullName>
    </submittedName>
</protein>
<accession>A0A087BGR9</accession>
<dbReference type="STRING" id="78345.BMERY_0698"/>
<sequence length="29" mass="3207">MSFIGLMCTVAGVLTIAESLLSLFYRITR</sequence>
<dbReference type="AlphaFoldDB" id="A0A087BGR9"/>
<comment type="caution">
    <text evidence="1">The sequence shown here is derived from an EMBL/GenBank/DDBJ whole genome shotgun (WGS) entry which is preliminary data.</text>
</comment>
<gene>
    <name evidence="1" type="ORF">BMERY_0698</name>
</gene>
<evidence type="ECO:0000313" key="1">
    <source>
        <dbReference type="EMBL" id="KFI70219.1"/>
    </source>
</evidence>
<dbReference type="Proteomes" id="UP000029060">
    <property type="component" value="Unassembled WGS sequence"/>
</dbReference>
<organism evidence="1 2">
    <name type="scientific">Bifidobacterium merycicum</name>
    <dbReference type="NCBI Taxonomy" id="78345"/>
    <lineage>
        <taxon>Bacteria</taxon>
        <taxon>Bacillati</taxon>
        <taxon>Actinomycetota</taxon>
        <taxon>Actinomycetes</taxon>
        <taxon>Bifidobacteriales</taxon>
        <taxon>Bifidobacteriaceae</taxon>
        <taxon>Bifidobacterium</taxon>
    </lineage>
</organism>
<keyword evidence="2" id="KW-1185">Reference proteome</keyword>
<dbReference type="EMBL" id="JGZC01000006">
    <property type="protein sequence ID" value="KFI70219.1"/>
    <property type="molecule type" value="Genomic_DNA"/>
</dbReference>
<reference evidence="1 2" key="1">
    <citation type="submission" date="2014-03" db="EMBL/GenBank/DDBJ databases">
        <title>Genomics of Bifidobacteria.</title>
        <authorList>
            <person name="Ventura M."/>
            <person name="Milani C."/>
            <person name="Lugli G.A."/>
        </authorList>
    </citation>
    <scope>NUCLEOTIDE SEQUENCE [LARGE SCALE GENOMIC DNA]</scope>
    <source>
        <strain evidence="1 2">LMG 11341</strain>
    </source>
</reference>
<name>A0A087BGR9_9BIFI</name>
<proteinExistence type="predicted"/>